<dbReference type="InterPro" id="IPR000192">
    <property type="entry name" value="Aminotrans_V_dom"/>
</dbReference>
<evidence type="ECO:0000313" key="3">
    <source>
        <dbReference type="Proteomes" id="UP000076532"/>
    </source>
</evidence>
<dbReference type="InterPro" id="IPR015421">
    <property type="entry name" value="PyrdxlP-dep_Trfase_major"/>
</dbReference>
<dbReference type="EMBL" id="KV417760">
    <property type="protein sequence ID" value="KZP07130.1"/>
    <property type="molecule type" value="Genomic_DNA"/>
</dbReference>
<protein>
    <recommendedName>
        <fullName evidence="1">Aminotransferase class V domain-containing protein</fullName>
    </recommendedName>
</protein>
<reference evidence="2 3" key="1">
    <citation type="journal article" date="2016" name="Mol. Biol. Evol.">
        <title>Comparative Genomics of Early-Diverging Mushroom-Forming Fungi Provides Insights into the Origins of Lignocellulose Decay Capabilities.</title>
        <authorList>
            <person name="Nagy L.G."/>
            <person name="Riley R."/>
            <person name="Tritt A."/>
            <person name="Adam C."/>
            <person name="Daum C."/>
            <person name="Floudas D."/>
            <person name="Sun H."/>
            <person name="Yadav J.S."/>
            <person name="Pangilinan J."/>
            <person name="Larsson K.H."/>
            <person name="Matsuura K."/>
            <person name="Barry K."/>
            <person name="Labutti K."/>
            <person name="Kuo R."/>
            <person name="Ohm R.A."/>
            <person name="Bhattacharya S.S."/>
            <person name="Shirouzu T."/>
            <person name="Yoshinaga Y."/>
            <person name="Martin F.M."/>
            <person name="Grigoriev I.V."/>
            <person name="Hibbett D.S."/>
        </authorList>
    </citation>
    <scope>NUCLEOTIDE SEQUENCE [LARGE SCALE GENOMIC DNA]</scope>
    <source>
        <strain evidence="2 3">CBS 109695</strain>
    </source>
</reference>
<dbReference type="STRING" id="436010.A0A167XEH6"/>
<feature type="domain" description="Aminotransferase class V" evidence="1">
    <location>
        <begin position="6"/>
        <end position="54"/>
    </location>
</feature>
<dbReference type="OrthoDB" id="5978656at2759"/>
<evidence type="ECO:0000259" key="1">
    <source>
        <dbReference type="Pfam" id="PF00266"/>
    </source>
</evidence>
<organism evidence="2 3">
    <name type="scientific">Athelia psychrophila</name>
    <dbReference type="NCBI Taxonomy" id="1759441"/>
    <lineage>
        <taxon>Eukaryota</taxon>
        <taxon>Fungi</taxon>
        <taxon>Dikarya</taxon>
        <taxon>Basidiomycota</taxon>
        <taxon>Agaricomycotina</taxon>
        <taxon>Agaricomycetes</taxon>
        <taxon>Agaricomycetidae</taxon>
        <taxon>Atheliales</taxon>
        <taxon>Atheliaceae</taxon>
        <taxon>Athelia</taxon>
    </lineage>
</organism>
<dbReference type="Proteomes" id="UP000076532">
    <property type="component" value="Unassembled WGS sequence"/>
</dbReference>
<dbReference type="AlphaFoldDB" id="A0A167XEH6"/>
<accession>A0A167XEH6</accession>
<dbReference type="InterPro" id="IPR015424">
    <property type="entry name" value="PyrdxlP-dep_Trfase"/>
</dbReference>
<dbReference type="Gene3D" id="3.40.640.10">
    <property type="entry name" value="Type I PLP-dependent aspartate aminotransferase-like (Major domain)"/>
    <property type="match status" value="1"/>
</dbReference>
<dbReference type="Pfam" id="PF00266">
    <property type="entry name" value="Aminotran_5"/>
    <property type="match status" value="1"/>
</dbReference>
<proteinExistence type="predicted"/>
<dbReference type="SUPFAM" id="SSF53383">
    <property type="entry name" value="PLP-dependent transferases"/>
    <property type="match status" value="1"/>
</dbReference>
<evidence type="ECO:0000313" key="2">
    <source>
        <dbReference type="EMBL" id="KZP07130.1"/>
    </source>
</evidence>
<keyword evidence="3" id="KW-1185">Reference proteome</keyword>
<name>A0A167XEH6_9AGAM</name>
<sequence length="54" mass="5876">MYTYSKLLGESRKAVAQVLNVPASTVVFVDNAAPGTNTVLRNLVWNPNGKDEIL</sequence>
<gene>
    <name evidence="2" type="ORF">FIBSPDRAFT_875864</name>
</gene>